<keyword evidence="2" id="KW-0813">Transport</keyword>
<keyword evidence="6" id="KW-0029">Amino-acid transport</keyword>
<feature type="transmembrane region" description="Helical" evidence="9">
    <location>
        <begin position="313"/>
        <end position="333"/>
    </location>
</feature>
<feature type="transmembrane region" description="Helical" evidence="9">
    <location>
        <begin position="75"/>
        <end position="101"/>
    </location>
</feature>
<feature type="transmembrane region" description="Helical" evidence="9">
    <location>
        <begin position="278"/>
        <end position="301"/>
    </location>
</feature>
<dbReference type="Pfam" id="PF03222">
    <property type="entry name" value="Trp_Tyr_perm"/>
    <property type="match status" value="1"/>
</dbReference>
<dbReference type="AlphaFoldDB" id="A0ABD7AKQ2"/>
<dbReference type="PANTHER" id="PTHR46997:SF2">
    <property type="entry name" value="TYROSINE-SPECIFIC TRANSPORT SYSTEM"/>
    <property type="match status" value="1"/>
</dbReference>
<evidence type="ECO:0000256" key="7">
    <source>
        <dbReference type="ARBA" id="ARBA00022989"/>
    </source>
</evidence>
<dbReference type="PRINTS" id="PR00166">
    <property type="entry name" value="AROAAPRMEASE"/>
</dbReference>
<evidence type="ECO:0000256" key="4">
    <source>
        <dbReference type="ARBA" id="ARBA00022519"/>
    </source>
</evidence>
<feature type="transmembrane region" description="Helical" evidence="9">
    <location>
        <begin position="41"/>
        <end position="63"/>
    </location>
</feature>
<evidence type="ECO:0000256" key="3">
    <source>
        <dbReference type="ARBA" id="ARBA00022475"/>
    </source>
</evidence>
<feature type="transmembrane region" description="Helical" evidence="9">
    <location>
        <begin position="182"/>
        <end position="200"/>
    </location>
</feature>
<dbReference type="InterPro" id="IPR018227">
    <property type="entry name" value="Amino_acid_transport_2"/>
</dbReference>
<dbReference type="GO" id="GO:0005886">
    <property type="term" value="C:plasma membrane"/>
    <property type="evidence" value="ECO:0007669"/>
    <property type="project" value="UniProtKB-SubCell"/>
</dbReference>
<gene>
    <name evidence="10" type="ORF">HV234_18125</name>
</gene>
<feature type="transmembrane region" description="Helical" evidence="9">
    <location>
        <begin position="144"/>
        <end position="162"/>
    </location>
</feature>
<comment type="subcellular location">
    <subcellularLocation>
        <location evidence="1">Cell inner membrane</location>
        <topology evidence="1">Multi-pass membrane protein</topology>
    </subcellularLocation>
</comment>
<evidence type="ECO:0000313" key="10">
    <source>
        <dbReference type="EMBL" id="QLO53312.1"/>
    </source>
</evidence>
<evidence type="ECO:0000256" key="1">
    <source>
        <dbReference type="ARBA" id="ARBA00004429"/>
    </source>
</evidence>
<dbReference type="RefSeq" id="WP_074168733.1">
    <property type="nucleotide sequence ID" value="NZ_CABGKM010000008.1"/>
</dbReference>
<feature type="transmembrane region" description="Helical" evidence="9">
    <location>
        <begin position="12"/>
        <end position="35"/>
    </location>
</feature>
<accession>A0ABD7AKQ2</accession>
<organism evidence="10 11">
    <name type="scientific">Klebsiella grimontii</name>
    <dbReference type="NCBI Taxonomy" id="2058152"/>
    <lineage>
        <taxon>Bacteria</taxon>
        <taxon>Pseudomonadati</taxon>
        <taxon>Pseudomonadota</taxon>
        <taxon>Gammaproteobacteria</taxon>
        <taxon>Enterobacterales</taxon>
        <taxon>Enterobacteriaceae</taxon>
        <taxon>Klebsiella/Raoultella group</taxon>
        <taxon>Klebsiella</taxon>
    </lineage>
</organism>
<evidence type="ECO:0000256" key="5">
    <source>
        <dbReference type="ARBA" id="ARBA00022692"/>
    </source>
</evidence>
<evidence type="ECO:0000313" key="11">
    <source>
        <dbReference type="Proteomes" id="UP000510937"/>
    </source>
</evidence>
<reference evidence="11" key="1">
    <citation type="submission" date="2020-06" db="EMBL/GenBank/DDBJ databases">
        <title>REHAB project genomes.</title>
        <authorList>
            <person name="Shaw L.P."/>
        </authorList>
    </citation>
    <scope>NUCLEOTIDE SEQUENCE [LARGE SCALE GENOMIC DNA]</scope>
    <source>
        <strain evidence="11">RHBSTW-00555</strain>
    </source>
</reference>
<dbReference type="InterPro" id="IPR013059">
    <property type="entry name" value="Trp_tyr_transpt"/>
</dbReference>
<name>A0ABD7AKQ2_9ENTR</name>
<protein>
    <submittedName>
        <fullName evidence="10">Tyrosine permease</fullName>
    </submittedName>
</protein>
<proteinExistence type="predicted"/>
<evidence type="ECO:0000256" key="9">
    <source>
        <dbReference type="SAM" id="Phobius"/>
    </source>
</evidence>
<evidence type="ECO:0000256" key="2">
    <source>
        <dbReference type="ARBA" id="ARBA00022448"/>
    </source>
</evidence>
<feature type="transmembrane region" description="Helical" evidence="9">
    <location>
        <begin position="379"/>
        <end position="399"/>
    </location>
</feature>
<keyword evidence="3" id="KW-1003">Cell membrane</keyword>
<dbReference type="PANTHER" id="PTHR46997">
    <property type="entry name" value="LOW AFFINITY TRYPTOPHAN PERMEASE-RELATED"/>
    <property type="match status" value="1"/>
</dbReference>
<keyword evidence="5 9" id="KW-0812">Transmembrane</keyword>
<keyword evidence="4" id="KW-0997">Cell inner membrane</keyword>
<dbReference type="Proteomes" id="UP000510937">
    <property type="component" value="Chromosome"/>
</dbReference>
<evidence type="ECO:0000256" key="8">
    <source>
        <dbReference type="ARBA" id="ARBA00023136"/>
    </source>
</evidence>
<evidence type="ECO:0000256" key="6">
    <source>
        <dbReference type="ARBA" id="ARBA00022970"/>
    </source>
</evidence>
<keyword evidence="7 9" id="KW-1133">Transmembrane helix</keyword>
<feature type="transmembrane region" description="Helical" evidence="9">
    <location>
        <begin position="339"/>
        <end position="359"/>
    </location>
</feature>
<dbReference type="GO" id="GO:0006865">
    <property type="term" value="P:amino acid transport"/>
    <property type="evidence" value="ECO:0007669"/>
    <property type="project" value="UniProtKB-KW"/>
</dbReference>
<feature type="transmembrane region" description="Helical" evidence="9">
    <location>
        <begin position="121"/>
        <end position="137"/>
    </location>
</feature>
<keyword evidence="8 9" id="KW-0472">Membrane</keyword>
<feature type="transmembrane region" description="Helical" evidence="9">
    <location>
        <begin position="221"/>
        <end position="243"/>
    </location>
</feature>
<dbReference type="Gene3D" id="1.20.1740.10">
    <property type="entry name" value="Amino acid/polyamine transporter I"/>
    <property type="match status" value="1"/>
</dbReference>
<sequence length="400" mass="43108">MKGTGFPLRGTSLMVATIIGGGMFALPIAFVHVWFLKGLLILSATGILMLMTGLILVDITMRFPPGASFHTFTNALLGPAASVIIGIAFCFVLYLLTYAYISGAASILRDLLPPAARDRSWLPIILLSLTTSAILWAGGRLPGYILSGLIAAKFTLFFLLFAGAAGGVKPLRLFDISASTPLGYYLPIVPVCIIAFGFHGSVPSLSRMYRRDNHRAVTRSLYYGFAVSLIVYAFWLTLTMGALTPQAIQHVSDQGGNIGAFITALNIHQTTSATRMTLVSFGCIAVLASLMSASIGLSDYLEDILNKISRRGSRPLAIFLTYFPPALACIFAPQGFLSALAFAGISLVLWSILLPPYLLINARRSALPPVYIFPASNVLLKMIIIVGALLWLLMIYAFLE</sequence>
<dbReference type="EMBL" id="CP055315">
    <property type="protein sequence ID" value="QLO53312.1"/>
    <property type="molecule type" value="Genomic_DNA"/>
</dbReference>